<evidence type="ECO:0000259" key="6">
    <source>
        <dbReference type="PROSITE" id="PS50943"/>
    </source>
</evidence>
<dbReference type="InterPro" id="IPR010982">
    <property type="entry name" value="Lambda_DNA-bd_dom_sf"/>
</dbReference>
<evidence type="ECO:0000256" key="2">
    <source>
        <dbReference type="ARBA" id="ARBA00022801"/>
    </source>
</evidence>
<keyword evidence="1" id="KW-0645">Protease</keyword>
<evidence type="ECO:0000256" key="4">
    <source>
        <dbReference type="ARBA" id="ARBA00023125"/>
    </source>
</evidence>
<feature type="domain" description="HTH cro/C1-type" evidence="6">
    <location>
        <begin position="32"/>
        <end position="86"/>
    </location>
</feature>
<dbReference type="SUPFAM" id="SSF51306">
    <property type="entry name" value="LexA/Signal peptidase"/>
    <property type="match status" value="1"/>
</dbReference>
<sequence length="245" mass="28513">MQLKIEMTTDDRRHNLLLMVEEAKYKDFAERLNKSLQEKDLGVKELSEFSGVSYEMARRYTLGTAKPRDEKMLRIAERLKVSPAYLDYGVFEPRHEVINSGTVTVRQFDVYASAGNGYINKEFPTIISSIEIPEERVYELFGRRTLDGIELINVDGDSMMPTLCPRDLLFIDRKVDHFNGDGVYIFNFEDSTFVKRLQKVKGRRLAVLSDNDKYPPFFIEDHEMHELYVFGKLIKCLPLKMVDFA</sequence>
<dbReference type="Gene3D" id="2.10.109.10">
    <property type="entry name" value="Umud Fragment, subunit A"/>
    <property type="match status" value="1"/>
</dbReference>
<dbReference type="CDD" id="cd00093">
    <property type="entry name" value="HTH_XRE"/>
    <property type="match status" value="1"/>
</dbReference>
<evidence type="ECO:0000256" key="5">
    <source>
        <dbReference type="ARBA" id="ARBA00023163"/>
    </source>
</evidence>
<evidence type="ECO:0000313" key="7">
    <source>
        <dbReference type="EMBL" id="TBL67835.1"/>
    </source>
</evidence>
<dbReference type="Gene3D" id="1.10.260.40">
    <property type="entry name" value="lambda repressor-like DNA-binding domains"/>
    <property type="match status" value="1"/>
</dbReference>
<dbReference type="Pfam" id="PF00717">
    <property type="entry name" value="Peptidase_S24"/>
    <property type="match status" value="1"/>
</dbReference>
<dbReference type="InterPro" id="IPR001387">
    <property type="entry name" value="Cro/C1-type_HTH"/>
</dbReference>
<dbReference type="Proteomes" id="UP000291600">
    <property type="component" value="Unassembled WGS sequence"/>
</dbReference>
<organism evidence="7 8">
    <name type="scientific">Hafnia alvei</name>
    <dbReference type="NCBI Taxonomy" id="569"/>
    <lineage>
        <taxon>Bacteria</taxon>
        <taxon>Pseudomonadati</taxon>
        <taxon>Pseudomonadota</taxon>
        <taxon>Gammaproteobacteria</taxon>
        <taxon>Enterobacterales</taxon>
        <taxon>Hafniaceae</taxon>
        <taxon>Hafnia</taxon>
    </lineage>
</organism>
<evidence type="ECO:0000256" key="1">
    <source>
        <dbReference type="ARBA" id="ARBA00022670"/>
    </source>
</evidence>
<keyword evidence="4" id="KW-0238">DNA-binding</keyword>
<name>A0ABD7Q7C6_HAFAL</name>
<dbReference type="SUPFAM" id="SSF47413">
    <property type="entry name" value="lambda repressor-like DNA-binding domains"/>
    <property type="match status" value="1"/>
</dbReference>
<evidence type="ECO:0000313" key="8">
    <source>
        <dbReference type="Proteomes" id="UP000291600"/>
    </source>
</evidence>
<dbReference type="SMART" id="SM00530">
    <property type="entry name" value="HTH_XRE"/>
    <property type="match status" value="1"/>
</dbReference>
<dbReference type="InterPro" id="IPR019756">
    <property type="entry name" value="Pept_S26A_signal_pept_1_Ser-AS"/>
</dbReference>
<dbReference type="EMBL" id="SITJ01000066">
    <property type="protein sequence ID" value="TBL67835.1"/>
    <property type="molecule type" value="Genomic_DNA"/>
</dbReference>
<dbReference type="RefSeq" id="WP_130934781.1">
    <property type="nucleotide sequence ID" value="NZ_SISZ01000037.1"/>
</dbReference>
<keyword evidence="2" id="KW-0378">Hydrolase</keyword>
<dbReference type="PROSITE" id="PS00501">
    <property type="entry name" value="SPASE_I_1"/>
    <property type="match status" value="1"/>
</dbReference>
<keyword evidence="3" id="KW-0805">Transcription regulation</keyword>
<comment type="caution">
    <text evidence="7">The sequence shown here is derived from an EMBL/GenBank/DDBJ whole genome shotgun (WGS) entry which is preliminary data.</text>
</comment>
<reference evidence="7 8" key="1">
    <citation type="submission" date="2019-02" db="EMBL/GenBank/DDBJ databases">
        <title>Comparative genomic analysis of the Hafnia genus genomes.</title>
        <authorList>
            <person name="Zhiqiu Y."/>
            <person name="Chao Y."/>
            <person name="Yuhui D."/>
            <person name="Di H."/>
            <person name="Bin L."/>
        </authorList>
    </citation>
    <scope>NUCLEOTIDE SEQUENCE [LARGE SCALE GENOMIC DNA]</scope>
    <source>
        <strain evidence="7 8">PCM_1210</strain>
    </source>
</reference>
<keyword evidence="5" id="KW-0804">Transcription</keyword>
<accession>A0ABD7Q7C6</accession>
<dbReference type="GO" id="GO:0003677">
    <property type="term" value="F:DNA binding"/>
    <property type="evidence" value="ECO:0007669"/>
    <property type="project" value="UniProtKB-KW"/>
</dbReference>
<proteinExistence type="predicted"/>
<dbReference type="PANTHER" id="PTHR40661:SF3">
    <property type="entry name" value="FELS-1 PROPHAGE TRANSCRIPTIONAL REGULATOR"/>
    <property type="match status" value="1"/>
</dbReference>
<gene>
    <name evidence="7" type="ORF">EYY96_09750</name>
</gene>
<dbReference type="InterPro" id="IPR036286">
    <property type="entry name" value="LexA/Signal_pep-like_sf"/>
</dbReference>
<dbReference type="PROSITE" id="PS50943">
    <property type="entry name" value="HTH_CROC1"/>
    <property type="match status" value="1"/>
</dbReference>
<evidence type="ECO:0000256" key="3">
    <source>
        <dbReference type="ARBA" id="ARBA00023015"/>
    </source>
</evidence>
<dbReference type="Pfam" id="PF01381">
    <property type="entry name" value="HTH_3"/>
    <property type="match status" value="1"/>
</dbReference>
<dbReference type="GO" id="GO:0008233">
    <property type="term" value="F:peptidase activity"/>
    <property type="evidence" value="ECO:0007669"/>
    <property type="project" value="UniProtKB-KW"/>
</dbReference>
<dbReference type="GO" id="GO:0006508">
    <property type="term" value="P:proteolysis"/>
    <property type="evidence" value="ECO:0007669"/>
    <property type="project" value="UniProtKB-KW"/>
</dbReference>
<dbReference type="AlphaFoldDB" id="A0ABD7Q7C6"/>
<dbReference type="PANTHER" id="PTHR40661">
    <property type="match status" value="1"/>
</dbReference>
<dbReference type="InterPro" id="IPR039418">
    <property type="entry name" value="LexA-like"/>
</dbReference>
<dbReference type="CDD" id="cd06529">
    <property type="entry name" value="S24_LexA-like"/>
    <property type="match status" value="1"/>
</dbReference>
<protein>
    <submittedName>
        <fullName evidence="7">XRE family transcriptional regulator</fullName>
    </submittedName>
</protein>
<dbReference type="InterPro" id="IPR015927">
    <property type="entry name" value="Peptidase_S24_S26A/B/C"/>
</dbReference>